<dbReference type="AlphaFoldDB" id="A0A2H1WRZ4"/>
<sequence>MAVFGRLTVVAVIVCCLCLIEAKKSKENDRVSKGNQGHQGPKNHHQRHFVKRDAYDYQGYDDERPEYSNFDRPHRIRVLPGFLH</sequence>
<dbReference type="EMBL" id="ODYU01010552">
    <property type="protein sequence ID" value="SOQ55746.1"/>
    <property type="molecule type" value="Genomic_DNA"/>
</dbReference>
<name>A0A2H1WRZ4_SPOFR</name>
<keyword evidence="2" id="KW-0732">Signal</keyword>
<proteinExistence type="predicted"/>
<evidence type="ECO:0000256" key="1">
    <source>
        <dbReference type="SAM" id="MobiDB-lite"/>
    </source>
</evidence>
<feature type="chain" id="PRO_5013924185" evidence="2">
    <location>
        <begin position="23"/>
        <end position="84"/>
    </location>
</feature>
<organism evidence="3">
    <name type="scientific">Spodoptera frugiperda</name>
    <name type="common">Fall armyworm</name>
    <dbReference type="NCBI Taxonomy" id="7108"/>
    <lineage>
        <taxon>Eukaryota</taxon>
        <taxon>Metazoa</taxon>
        <taxon>Ecdysozoa</taxon>
        <taxon>Arthropoda</taxon>
        <taxon>Hexapoda</taxon>
        <taxon>Insecta</taxon>
        <taxon>Pterygota</taxon>
        <taxon>Neoptera</taxon>
        <taxon>Endopterygota</taxon>
        <taxon>Lepidoptera</taxon>
        <taxon>Glossata</taxon>
        <taxon>Ditrysia</taxon>
        <taxon>Noctuoidea</taxon>
        <taxon>Noctuidae</taxon>
        <taxon>Amphipyrinae</taxon>
        <taxon>Spodoptera</taxon>
    </lineage>
</organism>
<gene>
    <name evidence="3" type="ORF">SFRICE_009531</name>
</gene>
<protein>
    <submittedName>
        <fullName evidence="3">SFRICE_009531</fullName>
    </submittedName>
</protein>
<evidence type="ECO:0000256" key="2">
    <source>
        <dbReference type="SAM" id="SignalP"/>
    </source>
</evidence>
<reference evidence="3" key="1">
    <citation type="submission" date="2016-07" db="EMBL/GenBank/DDBJ databases">
        <authorList>
            <person name="Bretaudeau A."/>
        </authorList>
    </citation>
    <scope>NUCLEOTIDE SEQUENCE</scope>
    <source>
        <strain evidence="3">Rice</strain>
        <tissue evidence="3">Whole body</tissue>
    </source>
</reference>
<evidence type="ECO:0000313" key="3">
    <source>
        <dbReference type="EMBL" id="SOQ55746.1"/>
    </source>
</evidence>
<feature type="region of interest" description="Disordered" evidence="1">
    <location>
        <begin position="26"/>
        <end position="49"/>
    </location>
</feature>
<accession>A0A2H1WRZ4</accession>
<feature type="signal peptide" evidence="2">
    <location>
        <begin position="1"/>
        <end position="22"/>
    </location>
</feature>